<accession>A0A0E0EK92</accession>
<proteinExistence type="predicted"/>
<sequence>MATSKMSRQRRKTAGLRPRLPPVVGLPRRGREWIKDNLRMLHMRGIAPKLTRKRGFDGEDRRPDLRRSPISKTAAPWIDSFGQEPHRTMATMMAQQLGRKRMESMGTTRWPTAVLWTPGTASSATPRVEEVFHVPKVRLRRSSPEETRDGSNTFGCK</sequence>
<organism evidence="2">
    <name type="scientific">Oryza meridionalis</name>
    <dbReference type="NCBI Taxonomy" id="40149"/>
    <lineage>
        <taxon>Eukaryota</taxon>
        <taxon>Viridiplantae</taxon>
        <taxon>Streptophyta</taxon>
        <taxon>Embryophyta</taxon>
        <taxon>Tracheophyta</taxon>
        <taxon>Spermatophyta</taxon>
        <taxon>Magnoliopsida</taxon>
        <taxon>Liliopsida</taxon>
        <taxon>Poales</taxon>
        <taxon>Poaceae</taxon>
        <taxon>BOP clade</taxon>
        <taxon>Oryzoideae</taxon>
        <taxon>Oryzeae</taxon>
        <taxon>Oryzinae</taxon>
        <taxon>Oryza</taxon>
    </lineage>
</organism>
<feature type="region of interest" description="Disordered" evidence="1">
    <location>
        <begin position="52"/>
        <end position="82"/>
    </location>
</feature>
<dbReference type="Gramene" id="OMERI08G08950.1">
    <property type="protein sequence ID" value="OMERI08G08950.1"/>
    <property type="gene ID" value="OMERI08G08950"/>
</dbReference>
<reference evidence="2" key="1">
    <citation type="submission" date="2015-04" db="UniProtKB">
        <authorList>
            <consortium name="EnsemblPlants"/>
        </authorList>
    </citation>
    <scope>IDENTIFICATION</scope>
</reference>
<feature type="compositionally biased region" description="Basic and acidic residues" evidence="1">
    <location>
        <begin position="54"/>
        <end position="67"/>
    </location>
</feature>
<evidence type="ECO:0000313" key="2">
    <source>
        <dbReference type="EnsemblPlants" id="OMERI08G08950.1"/>
    </source>
</evidence>
<dbReference type="Proteomes" id="UP000008021">
    <property type="component" value="Chromosome 8"/>
</dbReference>
<name>A0A0E0EK92_9ORYZ</name>
<feature type="region of interest" description="Disordered" evidence="1">
    <location>
        <begin position="1"/>
        <end position="25"/>
    </location>
</feature>
<feature type="compositionally biased region" description="Low complexity" evidence="1">
    <location>
        <begin position="15"/>
        <end position="25"/>
    </location>
</feature>
<keyword evidence="3" id="KW-1185">Reference proteome</keyword>
<dbReference type="AlphaFoldDB" id="A0A0E0EK92"/>
<dbReference type="EnsemblPlants" id="OMERI08G08950.1">
    <property type="protein sequence ID" value="OMERI08G08950.1"/>
    <property type="gene ID" value="OMERI08G08950"/>
</dbReference>
<evidence type="ECO:0000256" key="1">
    <source>
        <dbReference type="SAM" id="MobiDB-lite"/>
    </source>
</evidence>
<protein>
    <submittedName>
        <fullName evidence="2">Uncharacterized protein</fullName>
    </submittedName>
</protein>
<reference evidence="2" key="2">
    <citation type="submission" date="2018-05" db="EMBL/GenBank/DDBJ databases">
        <title>OmerRS3 (Oryza meridionalis Reference Sequence Version 3).</title>
        <authorList>
            <person name="Zhang J."/>
            <person name="Kudrna D."/>
            <person name="Lee S."/>
            <person name="Talag J."/>
            <person name="Welchert J."/>
            <person name="Wing R.A."/>
        </authorList>
    </citation>
    <scope>NUCLEOTIDE SEQUENCE [LARGE SCALE GENOMIC DNA]</scope>
    <source>
        <strain evidence="2">cv. OR44</strain>
    </source>
</reference>
<dbReference type="HOGENOM" id="CLU_151529_0_0_1"/>
<evidence type="ECO:0000313" key="3">
    <source>
        <dbReference type="Proteomes" id="UP000008021"/>
    </source>
</evidence>